<proteinExistence type="predicted"/>
<evidence type="ECO:0000256" key="1">
    <source>
        <dbReference type="SAM" id="MobiDB-lite"/>
    </source>
</evidence>
<evidence type="ECO:0000313" key="3">
    <source>
        <dbReference type="Proteomes" id="UP000175829"/>
    </source>
</evidence>
<comment type="caution">
    <text evidence="2">The sequence shown here is derived from an EMBL/GenBank/DDBJ whole genome shotgun (WGS) entry which is preliminary data.</text>
</comment>
<dbReference type="AlphaFoldDB" id="A0A1E7KBN1"/>
<feature type="region of interest" description="Disordered" evidence="1">
    <location>
        <begin position="122"/>
        <end position="141"/>
    </location>
</feature>
<dbReference type="RefSeq" id="WP_069993330.1">
    <property type="nucleotide sequence ID" value="NZ_LJGV01000022.1"/>
</dbReference>
<protein>
    <submittedName>
        <fullName evidence="2">Uncharacterized protein</fullName>
    </submittedName>
</protein>
<name>A0A1E7KBN1_9ACTN</name>
<evidence type="ECO:0000313" key="2">
    <source>
        <dbReference type="EMBL" id="OEV01331.1"/>
    </source>
</evidence>
<dbReference type="Proteomes" id="UP000175829">
    <property type="component" value="Unassembled WGS sequence"/>
</dbReference>
<dbReference type="EMBL" id="LJGV01000022">
    <property type="protein sequence ID" value="OEV01331.1"/>
    <property type="molecule type" value="Genomic_DNA"/>
</dbReference>
<organism evidence="2 3">
    <name type="scientific">Streptomyces qinglanensis</name>
    <dbReference type="NCBI Taxonomy" id="943816"/>
    <lineage>
        <taxon>Bacteria</taxon>
        <taxon>Bacillati</taxon>
        <taxon>Actinomycetota</taxon>
        <taxon>Actinomycetes</taxon>
        <taxon>Kitasatosporales</taxon>
        <taxon>Streptomycetaceae</taxon>
        <taxon>Streptomyces</taxon>
    </lineage>
</organism>
<sequence>MRGYGSGAGTVPQSAGAPWFAVGVSRPDGTQVEMVAAVVDGGIRLEEVRADPPLTLREFAELAPRLGEPLTLACPTALRPPAPAPTVRTTGPCVLPAAPRPVPPRSAPPVSAPPQHPVPVPAAATNWRPPAPARRRRRPPGLRGTAALHTVAGAYSAARAQGQDPVLAVMRVTGHSRRKSLRVIASARDAGLLSPRHARRRR</sequence>
<dbReference type="PATRIC" id="fig|943816.4.peg.2813"/>
<dbReference type="Pfam" id="PF19720">
    <property type="entry name" value="DUF6214"/>
    <property type="match status" value="1"/>
</dbReference>
<accession>A0A1E7KBN1</accession>
<reference evidence="2 3" key="1">
    <citation type="journal article" date="2016" name="Front. Microbiol.">
        <title>Comparative Genomics Analysis of Streptomyces Species Reveals Their Adaptation to the Marine Environment and Their Diversity at the Genomic Level.</title>
        <authorList>
            <person name="Tian X."/>
            <person name="Zhang Z."/>
            <person name="Yang T."/>
            <person name="Chen M."/>
            <person name="Li J."/>
            <person name="Chen F."/>
            <person name="Yang J."/>
            <person name="Li W."/>
            <person name="Zhang B."/>
            <person name="Zhang Z."/>
            <person name="Wu J."/>
            <person name="Zhang C."/>
            <person name="Long L."/>
            <person name="Xiao J."/>
        </authorList>
    </citation>
    <scope>NUCLEOTIDE SEQUENCE [LARGE SCALE GENOMIC DNA]</scope>
    <source>
        <strain evidence="2 3">SCSIO M10379</strain>
    </source>
</reference>
<dbReference type="InterPro" id="IPR046186">
    <property type="entry name" value="DUF6214"/>
</dbReference>
<gene>
    <name evidence="2" type="ORF">AN217_16700</name>
</gene>